<dbReference type="Pfam" id="PF02625">
    <property type="entry name" value="XdhC_CoxI"/>
    <property type="match status" value="1"/>
</dbReference>
<keyword evidence="4" id="KW-1185">Reference proteome</keyword>
<dbReference type="RefSeq" id="WP_068660296.1">
    <property type="nucleotide sequence ID" value="NZ_CP017770.1"/>
</dbReference>
<protein>
    <recommendedName>
        <fullName evidence="5">Xanthine dehydrogenase</fullName>
    </recommendedName>
</protein>
<dbReference type="PANTHER" id="PTHR30388">
    <property type="entry name" value="ALDEHYDE OXIDOREDUCTASE MOLYBDENUM COFACTOR ASSEMBLY PROTEIN"/>
    <property type="match status" value="1"/>
</dbReference>
<dbReference type="AlphaFoldDB" id="A0A167B587"/>
<dbReference type="InterPro" id="IPR027051">
    <property type="entry name" value="XdhC_Rossmann_dom"/>
</dbReference>
<dbReference type="KEGG" id="pcx:LPB68_13700"/>
<evidence type="ECO:0008006" key="5">
    <source>
        <dbReference type="Google" id="ProtNLM"/>
    </source>
</evidence>
<evidence type="ECO:0000259" key="1">
    <source>
        <dbReference type="Pfam" id="PF02625"/>
    </source>
</evidence>
<reference evidence="3 4" key="1">
    <citation type="submission" date="2016-02" db="EMBL/GenBank/DDBJ databases">
        <title>Paenibacillus sp. LPB0068, isolated from Crassostrea gigas.</title>
        <authorList>
            <person name="Shin S.-K."/>
            <person name="Yi H."/>
        </authorList>
    </citation>
    <scope>NUCLEOTIDE SEQUENCE [LARGE SCALE GENOMIC DNA]</scope>
    <source>
        <strain evidence="3 4">LPB0068</strain>
    </source>
</reference>
<accession>A0A167B587</accession>
<dbReference type="InterPro" id="IPR003777">
    <property type="entry name" value="XdhC_CoxI"/>
</dbReference>
<name>A0A167B587_9BACL</name>
<organism evidence="3 4">
    <name type="scientific">Paenibacillus crassostreae</name>
    <dbReference type="NCBI Taxonomy" id="1763538"/>
    <lineage>
        <taxon>Bacteria</taxon>
        <taxon>Bacillati</taxon>
        <taxon>Bacillota</taxon>
        <taxon>Bacilli</taxon>
        <taxon>Bacillales</taxon>
        <taxon>Paenibacillaceae</taxon>
        <taxon>Paenibacillus</taxon>
    </lineage>
</organism>
<proteinExistence type="predicted"/>
<gene>
    <name evidence="3" type="ORF">PNBC_17190</name>
</gene>
<dbReference type="OrthoDB" id="9773039at2"/>
<dbReference type="STRING" id="1763538.LPB68_13700"/>
<comment type="caution">
    <text evidence="3">The sequence shown here is derived from an EMBL/GenBank/DDBJ whole genome shotgun (WGS) entry which is preliminary data.</text>
</comment>
<dbReference type="Gene3D" id="3.40.50.720">
    <property type="entry name" value="NAD(P)-binding Rossmann-like Domain"/>
    <property type="match status" value="1"/>
</dbReference>
<dbReference type="EMBL" id="LSFN01000036">
    <property type="protein sequence ID" value="OAB71750.1"/>
    <property type="molecule type" value="Genomic_DNA"/>
</dbReference>
<dbReference type="Proteomes" id="UP000077134">
    <property type="component" value="Unassembled WGS sequence"/>
</dbReference>
<evidence type="ECO:0000313" key="4">
    <source>
        <dbReference type="Proteomes" id="UP000077134"/>
    </source>
</evidence>
<feature type="domain" description="XdhC- CoxI" evidence="1">
    <location>
        <begin position="11"/>
        <end position="74"/>
    </location>
</feature>
<dbReference type="PANTHER" id="PTHR30388:SF6">
    <property type="entry name" value="XANTHINE DEHYDROGENASE SUBUNIT A-RELATED"/>
    <property type="match status" value="1"/>
</dbReference>
<evidence type="ECO:0000313" key="3">
    <source>
        <dbReference type="EMBL" id="OAB71750.1"/>
    </source>
</evidence>
<sequence length="347" mass="38269">MYDIILHLKNNDSPAVLATLIGVEGHSYRKVGAVMLFFEEGMLGSLSPGCLESDLQLRTEEIWKSGMPEMVEYDMLSSDDLSWGEVMGCGGRIKVLLEPVRGELRQLLVKAYARIARGEILILQRESNDHGYSYRLVSATTTSSQGDHTNFSTLLEPKPRLVIFGGSHDAGPIAELAERVGFRITVADWREGSLHNKFPGAEKFICHPMEMVGQMGIGCEDYVLICSHHFQRDRQFLESLIPVNPHYIGIVGSTTRISRLLEGIDAPASLHAPVGISIGGQGPEEIAVSIVAEMIRVRRLGLANLSKGVEFIEYSRHLSGSGTKQKNGYSQSLSEVVAWDSPWECRA</sequence>
<dbReference type="InterPro" id="IPR052698">
    <property type="entry name" value="MoCofactor_Util/Proc"/>
</dbReference>
<evidence type="ECO:0000259" key="2">
    <source>
        <dbReference type="Pfam" id="PF13478"/>
    </source>
</evidence>
<feature type="domain" description="XdhC Rossmann" evidence="2">
    <location>
        <begin position="161"/>
        <end position="294"/>
    </location>
</feature>
<dbReference type="Pfam" id="PF13478">
    <property type="entry name" value="XdhC_C"/>
    <property type="match status" value="1"/>
</dbReference>